<feature type="region of interest" description="Disordered" evidence="2">
    <location>
        <begin position="987"/>
        <end position="1016"/>
    </location>
</feature>
<protein>
    <submittedName>
        <fullName evidence="4">Harmonin</fullName>
    </submittedName>
</protein>
<feature type="compositionally biased region" description="Polar residues" evidence="2">
    <location>
        <begin position="384"/>
        <end position="394"/>
    </location>
</feature>
<feature type="region of interest" description="Disordered" evidence="2">
    <location>
        <begin position="1174"/>
        <end position="1341"/>
    </location>
</feature>
<dbReference type="Proteomes" id="UP000070412">
    <property type="component" value="Unassembled WGS sequence"/>
</dbReference>
<dbReference type="Gene3D" id="2.30.42.10">
    <property type="match status" value="1"/>
</dbReference>
<feature type="region of interest" description="Disordered" evidence="2">
    <location>
        <begin position="312"/>
        <end position="394"/>
    </location>
</feature>
<feature type="compositionally biased region" description="Basic and acidic residues" evidence="2">
    <location>
        <begin position="1084"/>
        <end position="1098"/>
    </location>
</feature>
<feature type="compositionally biased region" description="Polar residues" evidence="2">
    <location>
        <begin position="137"/>
        <end position="151"/>
    </location>
</feature>
<feature type="compositionally biased region" description="Low complexity" evidence="2">
    <location>
        <begin position="1071"/>
        <end position="1083"/>
    </location>
</feature>
<dbReference type="EMBL" id="WVUK01000058">
    <property type="protein sequence ID" value="KAF7491725.1"/>
    <property type="molecule type" value="Genomic_DNA"/>
</dbReference>
<feature type="region of interest" description="Disordered" evidence="2">
    <location>
        <begin position="639"/>
        <end position="691"/>
    </location>
</feature>
<reference evidence="6" key="1">
    <citation type="journal article" date="2020" name="PLoS Negl. Trop. Dis.">
        <title>High-quality nuclear genome for Sarcoptes scabiei-A critical resource for a neglected parasite.</title>
        <authorList>
            <person name="Korhonen P.K."/>
            <person name="Gasser R.B."/>
            <person name="Ma G."/>
            <person name="Wang T."/>
            <person name="Stroehlein A.J."/>
            <person name="Young N.D."/>
            <person name="Ang C.S."/>
            <person name="Fernando D.D."/>
            <person name="Lu H.C."/>
            <person name="Taylor S."/>
            <person name="Reynolds S.L."/>
            <person name="Mofiz E."/>
            <person name="Najaraj S.H."/>
            <person name="Gowda H."/>
            <person name="Madugundu A."/>
            <person name="Renuse S."/>
            <person name="Holt D."/>
            <person name="Pandey A."/>
            <person name="Papenfuss A.T."/>
            <person name="Fischer K."/>
        </authorList>
    </citation>
    <scope>NUCLEOTIDE SEQUENCE [LARGE SCALE GENOMIC DNA]</scope>
</reference>
<feature type="compositionally biased region" description="Polar residues" evidence="2">
    <location>
        <begin position="1145"/>
        <end position="1156"/>
    </location>
</feature>
<proteinExistence type="predicted"/>
<feature type="compositionally biased region" description="Polar residues" evidence="2">
    <location>
        <begin position="1316"/>
        <end position="1341"/>
    </location>
</feature>
<name>A0A834R713_SARSC</name>
<feature type="compositionally biased region" description="Low complexity" evidence="2">
    <location>
        <begin position="1296"/>
        <end position="1308"/>
    </location>
</feature>
<dbReference type="Pfam" id="PF00595">
    <property type="entry name" value="PDZ"/>
    <property type="match status" value="1"/>
</dbReference>
<feature type="compositionally biased region" description="Low complexity" evidence="2">
    <location>
        <begin position="828"/>
        <end position="839"/>
    </location>
</feature>
<feature type="compositionally biased region" description="Polar residues" evidence="2">
    <location>
        <begin position="704"/>
        <end position="714"/>
    </location>
</feature>
<feature type="compositionally biased region" description="Low complexity" evidence="2">
    <location>
        <begin position="1267"/>
        <end position="1281"/>
    </location>
</feature>
<feature type="region of interest" description="Disordered" evidence="2">
    <location>
        <begin position="872"/>
        <end position="927"/>
    </location>
</feature>
<feature type="compositionally biased region" description="Low complexity" evidence="2">
    <location>
        <begin position="76"/>
        <end position="90"/>
    </location>
</feature>
<feature type="domain" description="PDZ" evidence="3">
    <location>
        <begin position="186"/>
        <end position="257"/>
    </location>
</feature>
<feature type="compositionally biased region" description="Low complexity" evidence="2">
    <location>
        <begin position="1373"/>
        <end position="1387"/>
    </location>
</feature>
<feature type="compositionally biased region" description="Low complexity" evidence="2">
    <location>
        <begin position="1174"/>
        <end position="1190"/>
    </location>
</feature>
<accession>A0A834R713</accession>
<feature type="coiled-coil region" evidence="1">
    <location>
        <begin position="571"/>
        <end position="605"/>
    </location>
</feature>
<dbReference type="InterPro" id="IPR001478">
    <property type="entry name" value="PDZ"/>
</dbReference>
<feature type="compositionally biased region" description="Basic residues" evidence="2">
    <location>
        <begin position="336"/>
        <end position="345"/>
    </location>
</feature>
<dbReference type="PROSITE" id="PS50106">
    <property type="entry name" value="PDZ"/>
    <property type="match status" value="1"/>
</dbReference>
<feature type="compositionally biased region" description="Pro residues" evidence="2">
    <location>
        <begin position="679"/>
        <end position="688"/>
    </location>
</feature>
<dbReference type="EnsemblMetazoa" id="SSS_1101s_mrna">
    <property type="protein sequence ID" value="KAF7491725.1"/>
    <property type="gene ID" value="SSS_1101"/>
</dbReference>
<dbReference type="SMART" id="SM00228">
    <property type="entry name" value="PDZ"/>
    <property type="match status" value="1"/>
</dbReference>
<feature type="region of interest" description="Disordered" evidence="2">
    <location>
        <begin position="514"/>
        <end position="541"/>
    </location>
</feature>
<feature type="region of interest" description="Disordered" evidence="2">
    <location>
        <begin position="39"/>
        <end position="59"/>
    </location>
</feature>
<organism evidence="4">
    <name type="scientific">Sarcoptes scabiei</name>
    <name type="common">Itch mite</name>
    <name type="synonym">Acarus scabiei</name>
    <dbReference type="NCBI Taxonomy" id="52283"/>
    <lineage>
        <taxon>Eukaryota</taxon>
        <taxon>Metazoa</taxon>
        <taxon>Ecdysozoa</taxon>
        <taxon>Arthropoda</taxon>
        <taxon>Chelicerata</taxon>
        <taxon>Arachnida</taxon>
        <taxon>Acari</taxon>
        <taxon>Acariformes</taxon>
        <taxon>Sarcoptiformes</taxon>
        <taxon>Astigmata</taxon>
        <taxon>Psoroptidia</taxon>
        <taxon>Sarcoptoidea</taxon>
        <taxon>Sarcoptidae</taxon>
        <taxon>Sarcoptinae</taxon>
        <taxon>Sarcoptes</taxon>
    </lineage>
</organism>
<evidence type="ECO:0000313" key="5">
    <source>
        <dbReference type="EnsemblMetazoa" id="KAF7491725.1"/>
    </source>
</evidence>
<feature type="compositionally biased region" description="Low complexity" evidence="2">
    <location>
        <begin position="312"/>
        <end position="335"/>
    </location>
</feature>
<feature type="compositionally biased region" description="Polar residues" evidence="2">
    <location>
        <begin position="1256"/>
        <end position="1266"/>
    </location>
</feature>
<feature type="region of interest" description="Disordered" evidence="2">
    <location>
        <begin position="704"/>
        <end position="781"/>
    </location>
</feature>
<keyword evidence="1" id="KW-0175">Coiled coil</keyword>
<keyword evidence="6" id="KW-1185">Reference proteome</keyword>
<feature type="compositionally biased region" description="Polar residues" evidence="2">
    <location>
        <begin position="112"/>
        <end position="127"/>
    </location>
</feature>
<feature type="compositionally biased region" description="Polar residues" evidence="2">
    <location>
        <begin position="880"/>
        <end position="897"/>
    </location>
</feature>
<evidence type="ECO:0000256" key="1">
    <source>
        <dbReference type="SAM" id="Coils"/>
    </source>
</evidence>
<feature type="region of interest" description="Disordered" evidence="2">
    <location>
        <begin position="74"/>
        <end position="93"/>
    </location>
</feature>
<reference evidence="5" key="3">
    <citation type="submission" date="2022-06" db="UniProtKB">
        <authorList>
            <consortium name="EnsemblMetazoa"/>
        </authorList>
    </citation>
    <scope>IDENTIFICATION</scope>
</reference>
<feature type="compositionally biased region" description="Pro residues" evidence="2">
    <location>
        <begin position="361"/>
        <end position="379"/>
    </location>
</feature>
<feature type="region of interest" description="Disordered" evidence="2">
    <location>
        <begin position="1114"/>
        <end position="1156"/>
    </location>
</feature>
<evidence type="ECO:0000313" key="6">
    <source>
        <dbReference type="Proteomes" id="UP000070412"/>
    </source>
</evidence>
<dbReference type="SUPFAM" id="SSF50156">
    <property type="entry name" value="PDZ domain-like"/>
    <property type="match status" value="1"/>
</dbReference>
<feature type="compositionally biased region" description="Polar residues" evidence="2">
    <location>
        <begin position="1117"/>
        <end position="1127"/>
    </location>
</feature>
<gene>
    <name evidence="4" type="ORF">SSS_1101</name>
</gene>
<feature type="compositionally biased region" description="Low complexity" evidence="2">
    <location>
        <begin position="898"/>
        <end position="913"/>
    </location>
</feature>
<evidence type="ECO:0000259" key="3">
    <source>
        <dbReference type="PROSITE" id="PS50106"/>
    </source>
</evidence>
<dbReference type="InterPro" id="IPR036034">
    <property type="entry name" value="PDZ_sf"/>
</dbReference>
<feature type="compositionally biased region" description="Basic and acidic residues" evidence="2">
    <location>
        <begin position="1128"/>
        <end position="1144"/>
    </location>
</feature>
<feature type="compositionally biased region" description="Low complexity" evidence="2">
    <location>
        <begin position="1224"/>
        <end position="1246"/>
    </location>
</feature>
<feature type="compositionally biased region" description="Low complexity" evidence="2">
    <location>
        <begin position="659"/>
        <end position="672"/>
    </location>
</feature>
<feature type="region of interest" description="Disordered" evidence="2">
    <location>
        <begin position="812"/>
        <end position="842"/>
    </location>
</feature>
<dbReference type="OrthoDB" id="6021951at2759"/>
<feature type="region of interest" description="Disordered" evidence="2">
    <location>
        <begin position="112"/>
        <end position="172"/>
    </location>
</feature>
<feature type="compositionally biased region" description="Basic residues" evidence="2">
    <location>
        <begin position="39"/>
        <end position="52"/>
    </location>
</feature>
<reference evidence="4" key="2">
    <citation type="submission" date="2020-01" db="EMBL/GenBank/DDBJ databases">
        <authorList>
            <person name="Korhonen P.K.K."/>
            <person name="Guangxu M.G."/>
            <person name="Wang T.W."/>
            <person name="Stroehlein A.J.S."/>
            <person name="Young N.D."/>
            <person name="Ang C.-S.A."/>
            <person name="Fernando D.W.F."/>
            <person name="Lu H.L."/>
            <person name="Taylor S.T."/>
            <person name="Ehtesham M.E.M."/>
            <person name="Najaraj S.H.N."/>
            <person name="Harsha G.H.G."/>
            <person name="Madugundu A.M."/>
            <person name="Renuse S.R."/>
            <person name="Holt D.H."/>
            <person name="Pandey A.P."/>
            <person name="Papenfuss A.P."/>
            <person name="Gasser R.B.G."/>
            <person name="Fischer K.F."/>
        </authorList>
    </citation>
    <scope>NUCLEOTIDE SEQUENCE</scope>
    <source>
        <strain evidence="4">SSS_KF_BRIS2020</strain>
    </source>
</reference>
<feature type="region of interest" description="Disordered" evidence="2">
    <location>
        <begin position="1063"/>
        <end position="1099"/>
    </location>
</feature>
<feature type="compositionally biased region" description="Low complexity" evidence="2">
    <location>
        <begin position="741"/>
        <end position="781"/>
    </location>
</feature>
<feature type="region of interest" description="Disordered" evidence="2">
    <location>
        <begin position="1355"/>
        <end position="1387"/>
    </location>
</feature>
<evidence type="ECO:0000256" key="2">
    <source>
        <dbReference type="SAM" id="MobiDB-lite"/>
    </source>
</evidence>
<sequence>MSSNDLTLRVRSVGVVPLKNHSDDKLTWKRLCVQHSHHQHNNHLNHHHHHQMRTGTSTTCSASSDVSSFIFQRPRSASSLTTPSSTISSVSDDHLSSSDELIHLPLLSSSTLQEQKDSSPIMTNEYPQQQQQQQQQPIQNSHSFHQLSPSGPNDYPLSPTCSTPPSSSSTLIQSSIESMRHCDEKKLCLQGHRPGSSLGFSVVNGPINCPGIFVQNVKDGKLAQKCGLEIGDQIVRVNDHDVSIIGFDGAIAILKSTTNINLIVRKGVARHIFECRDRYTTINSCNLSKKSTDSSSSTTSLSKCHYSKLYSSSSTSTSSLSSSSTLMTHHQSSKSSKIKTKHKLSKTLNGKGMLYSVPGSIQPPPLPPPPPPPPPPLPSPSSSTHKSSTYVSTNTSTLDATGSLMINQQSNSNGNEQIISSIYDCATNPMDHNEQCQSTCPAYSSIKITGSCLSTVSGEQDQCCCRLQCYQQSDRFRNICQIYSTSNPNQLDYQSRIMNNSNEDSVNHLIDINNPPHHHHHHDHYLQQQQQQHQHRHQNQITSAPSIPSLLQNLNHVDQVTDAVRNSLRILQEVRRKEEKLMEASRKLNEEHEKLFREKQRLEYEKKEMMLSNNAQKTIDENVKENLYQPAHFVTRINDCGGGGGGGQNKKSNEQQHFSSSSSSSLSPSSSSTVMAIPKTPPPPPPKIPIVSCSKIFSQTSSSQHLYSTIGPNGSASKSSSSSIETPSQDLQDDLDCGKISSPSSSSSQSSSSLSPSIPRSSLASSLASSSSSSSSTLSTPSSSLVFAPLANSISTPQFSFLEEIKAMGENGHRRHLRPVNSLEVTEESGYSQQQQQSEKSSEITSIMSVNQTSVSWKASKTNQLLRRSVFGDFVPPTTKPSSESSNRQTKNLTQNVTNECSNTSNDDSSCCSGVGLQSKDASENKKRQHELLMEEFRIAHRKMFGGGQRKQSIDATLNRIQSKHKDNDTAVTNTDNINANNNVDIDASAAGVSESNTLGDRFDNEDEDRKEKRNDRILNKNISDDKEIHKDVNKISCEAIAVVNRQDDDHKTIGSMKKILMRTLNDHQRSTSSSSTTSSKSSNQDKQKQSLKCDTKNQSKILINARNKSGLFANIRKTTQTNNSDCKGNDQKGKSGSDEENRLETSNNKTSNGPNISLASIITATAAVVNASTGTSTVSSSPSIKINVSSRRDNNCDQSANNDDIDDDRDRIENNKGNLNNKSSSPSSTSSSSSPTKSISTTKSIANDRPVLSSFAVTKNTSHPYRSQQQQQQNQSNRSSINTVDVTNGGDCTGSKSSSSSSVNSSEMVKKKSPSIFSLSTIKHSNNGDGNQNPNSKNSIDCQQTMINARSTNEIVSQSSTLASGPAPPPVASSSSTSTSIVGNGNNLTNRITIKVLSPKIST</sequence>
<evidence type="ECO:0000313" key="4">
    <source>
        <dbReference type="EMBL" id="KAF7491725.1"/>
    </source>
</evidence>
<feature type="compositionally biased region" description="Low complexity" evidence="2">
    <location>
        <begin position="156"/>
        <end position="172"/>
    </location>
</feature>